<proteinExistence type="predicted"/>
<dbReference type="AlphaFoldDB" id="A0A316YQL3"/>
<dbReference type="GeneID" id="37047538"/>
<gene>
    <name evidence="2" type="ORF">FA10DRAFT_64578</name>
</gene>
<evidence type="ECO:0000256" key="1">
    <source>
        <dbReference type="SAM" id="MobiDB-lite"/>
    </source>
</evidence>
<dbReference type="InParanoid" id="A0A316YQL3"/>
<sequence length="269" mass="30743">MGKGKKQSPAQRQTSSFTSSRDPHDEPALAANSLMASSGSTSGPHQTSNAIDIDFLIKKRFEFLRQYDTSQRKQLGLPRSRHNALSRLYAKDHNLSRNWEPLQPRTQDEFEQKRNNARLLIDYARELLKSRNHAPRVMKLCQKVITAADKADERPKPKPAKWYDLAASARRTQALPNVNELNRMEEILYGGAVTKQPTSKEESDERLRFSGKIFDFALATLKNDSHLKLENARGELLTICSNIVMRRVELLQGKRTRGAERSPKKEAYR</sequence>
<name>A0A316YQL3_9BASI</name>
<dbReference type="Proteomes" id="UP000245768">
    <property type="component" value="Unassembled WGS sequence"/>
</dbReference>
<evidence type="ECO:0000313" key="3">
    <source>
        <dbReference type="Proteomes" id="UP000245768"/>
    </source>
</evidence>
<evidence type="ECO:0000313" key="2">
    <source>
        <dbReference type="EMBL" id="PWN91306.1"/>
    </source>
</evidence>
<keyword evidence="3" id="KW-1185">Reference proteome</keyword>
<dbReference type="RefSeq" id="XP_025378504.1">
    <property type="nucleotide sequence ID" value="XM_025525622.1"/>
</dbReference>
<feature type="region of interest" description="Disordered" evidence="1">
    <location>
        <begin position="1"/>
        <end position="48"/>
    </location>
</feature>
<accession>A0A316YQL3</accession>
<reference evidence="2 3" key="1">
    <citation type="journal article" date="2018" name="Mol. Biol. Evol.">
        <title>Broad Genomic Sampling Reveals a Smut Pathogenic Ancestry of the Fungal Clade Ustilaginomycotina.</title>
        <authorList>
            <person name="Kijpornyongpan T."/>
            <person name="Mondo S.J."/>
            <person name="Barry K."/>
            <person name="Sandor L."/>
            <person name="Lee J."/>
            <person name="Lipzen A."/>
            <person name="Pangilinan J."/>
            <person name="LaButti K."/>
            <person name="Hainaut M."/>
            <person name="Henrissat B."/>
            <person name="Grigoriev I.V."/>
            <person name="Spatafora J.W."/>
            <person name="Aime M.C."/>
        </authorList>
    </citation>
    <scope>NUCLEOTIDE SEQUENCE [LARGE SCALE GENOMIC DNA]</scope>
    <source>
        <strain evidence="2 3">MCA 4198</strain>
    </source>
</reference>
<protein>
    <submittedName>
        <fullName evidence="2">Uncharacterized protein</fullName>
    </submittedName>
</protein>
<organism evidence="2 3">
    <name type="scientific">Acaromyces ingoldii</name>
    <dbReference type="NCBI Taxonomy" id="215250"/>
    <lineage>
        <taxon>Eukaryota</taxon>
        <taxon>Fungi</taxon>
        <taxon>Dikarya</taxon>
        <taxon>Basidiomycota</taxon>
        <taxon>Ustilaginomycotina</taxon>
        <taxon>Exobasidiomycetes</taxon>
        <taxon>Exobasidiales</taxon>
        <taxon>Cryptobasidiaceae</taxon>
        <taxon>Acaromyces</taxon>
    </lineage>
</organism>
<feature type="compositionally biased region" description="Polar residues" evidence="1">
    <location>
        <begin position="8"/>
        <end position="20"/>
    </location>
</feature>
<feature type="compositionally biased region" description="Polar residues" evidence="1">
    <location>
        <begin position="34"/>
        <end position="48"/>
    </location>
</feature>
<dbReference type="EMBL" id="KZ819635">
    <property type="protein sequence ID" value="PWN91306.1"/>
    <property type="molecule type" value="Genomic_DNA"/>
</dbReference>